<gene>
    <name evidence="3" type="ORF">FIBRA_05962</name>
</gene>
<accession>J4GAF1</accession>
<keyword evidence="1" id="KW-0812">Transmembrane</keyword>
<protein>
    <recommendedName>
        <fullName evidence="2">DUF6534 domain-containing protein</fullName>
    </recommendedName>
</protein>
<sequence>MKEHTSDISFYPQWVFTLGLGLSAGLDVLVASALCYYLRKSRSGFSSMDGVLNTLTFYTIQNGSLTFIATLAALVCWVTMTNLIFLALHFVITKLYANALLSTLNARKTIRIQQTSAEVEPSMQLVISSSDFNRPERSRARIRHNPEDIPMTTKVQINVEETVHTDYEHEEQQDTKTPL</sequence>
<dbReference type="STRING" id="599839.J4GAF1"/>
<feature type="transmembrane region" description="Helical" evidence="1">
    <location>
        <begin position="50"/>
        <end position="74"/>
    </location>
</feature>
<organism evidence="3 4">
    <name type="scientific">Fibroporia radiculosa</name>
    <dbReference type="NCBI Taxonomy" id="599839"/>
    <lineage>
        <taxon>Eukaryota</taxon>
        <taxon>Fungi</taxon>
        <taxon>Dikarya</taxon>
        <taxon>Basidiomycota</taxon>
        <taxon>Agaricomycotina</taxon>
        <taxon>Agaricomycetes</taxon>
        <taxon>Polyporales</taxon>
        <taxon>Fibroporiaceae</taxon>
        <taxon>Fibroporia</taxon>
    </lineage>
</organism>
<dbReference type="EMBL" id="HE797130">
    <property type="protein sequence ID" value="CCM03813.1"/>
    <property type="molecule type" value="Genomic_DNA"/>
</dbReference>
<evidence type="ECO:0000313" key="4">
    <source>
        <dbReference type="Proteomes" id="UP000006352"/>
    </source>
</evidence>
<dbReference type="PANTHER" id="PTHR40465">
    <property type="entry name" value="CHROMOSOME 1, WHOLE GENOME SHOTGUN SEQUENCE"/>
    <property type="match status" value="1"/>
</dbReference>
<name>J4GAF1_9APHY</name>
<dbReference type="AlphaFoldDB" id="J4GAF1"/>
<dbReference type="HOGENOM" id="CLU_1541036_0_0_1"/>
<reference evidence="3 4" key="1">
    <citation type="journal article" date="2012" name="Appl. Environ. Microbiol.">
        <title>Short-read sequencing for genomic analysis of the brown rot fungus Fibroporia radiculosa.</title>
        <authorList>
            <person name="Tang J.D."/>
            <person name="Perkins A.D."/>
            <person name="Sonstegard T.S."/>
            <person name="Schroeder S.G."/>
            <person name="Burgess S.C."/>
            <person name="Diehl S.V."/>
        </authorList>
    </citation>
    <scope>NUCLEOTIDE SEQUENCE [LARGE SCALE GENOMIC DNA]</scope>
    <source>
        <strain evidence="3 4">TFFH 294</strain>
    </source>
</reference>
<dbReference type="PANTHER" id="PTHR40465:SF1">
    <property type="entry name" value="DUF6534 DOMAIN-CONTAINING PROTEIN"/>
    <property type="match status" value="1"/>
</dbReference>
<dbReference type="InParanoid" id="J4GAF1"/>
<evidence type="ECO:0000313" key="3">
    <source>
        <dbReference type="EMBL" id="CCM03813.1"/>
    </source>
</evidence>
<evidence type="ECO:0000256" key="1">
    <source>
        <dbReference type="SAM" id="Phobius"/>
    </source>
</evidence>
<evidence type="ECO:0000259" key="2">
    <source>
        <dbReference type="Pfam" id="PF20152"/>
    </source>
</evidence>
<dbReference type="GeneID" id="24098724"/>
<keyword evidence="4" id="KW-1185">Reference proteome</keyword>
<dbReference type="OrthoDB" id="3206554at2759"/>
<keyword evidence="1" id="KW-1133">Transmembrane helix</keyword>
<proteinExistence type="predicted"/>
<dbReference type="Pfam" id="PF20152">
    <property type="entry name" value="DUF6534"/>
    <property type="match status" value="1"/>
</dbReference>
<feature type="transmembrane region" description="Helical" evidence="1">
    <location>
        <begin position="80"/>
        <end position="101"/>
    </location>
</feature>
<dbReference type="RefSeq" id="XP_012183096.1">
    <property type="nucleotide sequence ID" value="XM_012327706.1"/>
</dbReference>
<dbReference type="InterPro" id="IPR045339">
    <property type="entry name" value="DUF6534"/>
</dbReference>
<dbReference type="Proteomes" id="UP000006352">
    <property type="component" value="Unassembled WGS sequence"/>
</dbReference>
<keyword evidence="1" id="KW-0472">Membrane</keyword>
<feature type="domain" description="DUF6534" evidence="2">
    <location>
        <begin position="23"/>
        <end position="108"/>
    </location>
</feature>
<feature type="transmembrane region" description="Helical" evidence="1">
    <location>
        <begin position="14"/>
        <end position="38"/>
    </location>
</feature>